<feature type="domain" description="MmgE/PrpD N-terminal" evidence="2">
    <location>
        <begin position="6"/>
        <end position="241"/>
    </location>
</feature>
<dbReference type="InterPro" id="IPR042188">
    <property type="entry name" value="MmgE/PrpD_sf_2"/>
</dbReference>
<dbReference type="PANTHER" id="PTHR16943:SF8">
    <property type="entry name" value="2-METHYLCITRATE DEHYDRATASE"/>
    <property type="match status" value="1"/>
</dbReference>
<dbReference type="AlphaFoldDB" id="A0A256G1E9"/>
<dbReference type="Proteomes" id="UP000215590">
    <property type="component" value="Unassembled WGS sequence"/>
</dbReference>
<dbReference type="Gene3D" id="1.10.4100.10">
    <property type="entry name" value="2-methylcitrate dehydratase PrpD"/>
    <property type="match status" value="1"/>
</dbReference>
<dbReference type="Pfam" id="PF03972">
    <property type="entry name" value="MmgE_PrpD_N"/>
    <property type="match status" value="1"/>
</dbReference>
<comment type="similarity">
    <text evidence="1">Belongs to the PrpD family.</text>
</comment>
<dbReference type="RefSeq" id="WP_094505631.1">
    <property type="nucleotide sequence ID" value="NZ_JBHEEK010000039.1"/>
</dbReference>
<organism evidence="4 5">
    <name type="scientific">Brucella thiophenivorans</name>
    <dbReference type="NCBI Taxonomy" id="571255"/>
    <lineage>
        <taxon>Bacteria</taxon>
        <taxon>Pseudomonadati</taxon>
        <taxon>Pseudomonadota</taxon>
        <taxon>Alphaproteobacteria</taxon>
        <taxon>Hyphomicrobiales</taxon>
        <taxon>Brucellaceae</taxon>
        <taxon>Brucella/Ochrobactrum group</taxon>
        <taxon>Brucella</taxon>
    </lineage>
</organism>
<dbReference type="InterPro" id="IPR036148">
    <property type="entry name" value="MmgE/PrpD_sf"/>
</dbReference>
<sequence>MTKIESIVDYTLRADYDSLSDLSKEQLPVHILDSIGCQIAALGAGPVNACRNVVTAMAPTGSVALIGGGQSTPAYAAFWHTALVRYVDAMDNILAPTETAHTADNFGGVLTAALIADASGKDLMLGAAIGWSIQSYLVEQGNFMTRGFDHTTQLAFSVTAAAGRLLKMKKQQIAHAIAMAAASDASFAGIRAKPLSQWKGLASAQSTLGLFNALYLAKEGVEGPLAIVEGPNGIENLLGRPLDIDWANAKYEGIATATIKKYVAMIHTQAAVECIMCLIKEKNVDAKNISAIHADVPQITFDFAGGGLYGKAHENITSKEQADHSLPYLLAVAALDREVMQPQFEQSRITRDDVQGLLNRVTISVDDDFTKRYPKDFCARVNITLNDGSKVTHEVSNYPGMPSHPFTWQDSVDKFDMLTEGNISSSLSTDVKQIVKELENHTTKDLFAILSKVGS</sequence>
<dbReference type="InterPro" id="IPR005656">
    <property type="entry name" value="MmgE_PrpD"/>
</dbReference>
<name>A0A256G1E9_9HYPH</name>
<dbReference type="Gene3D" id="3.30.1330.120">
    <property type="entry name" value="2-methylcitrate dehydratase PrpD"/>
    <property type="match status" value="1"/>
</dbReference>
<reference evidence="4 5" key="1">
    <citation type="submission" date="2017-07" db="EMBL/GenBank/DDBJ databases">
        <title>Phylogenetic study on the rhizospheric bacterium Ochrobactrum sp. A44.</title>
        <authorList>
            <person name="Krzyzanowska D.M."/>
            <person name="Ossowicki A."/>
            <person name="Rajewska M."/>
            <person name="Maciag T."/>
            <person name="Kaczynski Z."/>
            <person name="Czerwicka M."/>
            <person name="Jafra S."/>
        </authorList>
    </citation>
    <scope>NUCLEOTIDE SEQUENCE [LARGE SCALE GENOMIC DNA]</scope>
    <source>
        <strain evidence="4 5">DSM 7216</strain>
    </source>
</reference>
<dbReference type="PANTHER" id="PTHR16943">
    <property type="entry name" value="2-METHYLCITRATE DEHYDRATASE-RELATED"/>
    <property type="match status" value="1"/>
</dbReference>
<dbReference type="SUPFAM" id="SSF103378">
    <property type="entry name" value="2-methylcitrate dehydratase PrpD"/>
    <property type="match status" value="1"/>
</dbReference>
<evidence type="ECO:0000313" key="4">
    <source>
        <dbReference type="EMBL" id="OYR20902.1"/>
    </source>
</evidence>
<dbReference type="InterPro" id="IPR045337">
    <property type="entry name" value="MmgE_PrpD_C"/>
</dbReference>
<accession>A0A256G1E9</accession>
<proteinExistence type="inferred from homology"/>
<comment type="caution">
    <text evidence="4">The sequence shown here is derived from an EMBL/GenBank/DDBJ whole genome shotgun (WGS) entry which is preliminary data.</text>
</comment>
<evidence type="ECO:0000313" key="5">
    <source>
        <dbReference type="Proteomes" id="UP000215590"/>
    </source>
</evidence>
<evidence type="ECO:0000256" key="1">
    <source>
        <dbReference type="ARBA" id="ARBA00006174"/>
    </source>
</evidence>
<dbReference type="EMBL" id="NNRJ01000013">
    <property type="protein sequence ID" value="OYR20902.1"/>
    <property type="molecule type" value="Genomic_DNA"/>
</dbReference>
<dbReference type="Pfam" id="PF19305">
    <property type="entry name" value="MmgE_PrpD_C"/>
    <property type="match status" value="1"/>
</dbReference>
<dbReference type="GO" id="GO:0016829">
    <property type="term" value="F:lyase activity"/>
    <property type="evidence" value="ECO:0007669"/>
    <property type="project" value="InterPro"/>
</dbReference>
<dbReference type="InterPro" id="IPR045336">
    <property type="entry name" value="MmgE_PrpD_N"/>
</dbReference>
<evidence type="ECO:0000259" key="2">
    <source>
        <dbReference type="Pfam" id="PF03972"/>
    </source>
</evidence>
<dbReference type="InterPro" id="IPR042183">
    <property type="entry name" value="MmgE/PrpD_sf_1"/>
</dbReference>
<evidence type="ECO:0000259" key="3">
    <source>
        <dbReference type="Pfam" id="PF19305"/>
    </source>
</evidence>
<gene>
    <name evidence="4" type="ORF">CEV31_0871</name>
</gene>
<feature type="domain" description="MmgE/PrpD C-terminal" evidence="3">
    <location>
        <begin position="262"/>
        <end position="439"/>
    </location>
</feature>
<keyword evidence="5" id="KW-1185">Reference proteome</keyword>
<protein>
    <submittedName>
        <fullName evidence="4">MmgE/PrpD family protein</fullName>
    </submittedName>
</protein>
<dbReference type="OrthoDB" id="9797528at2"/>